<organism evidence="4 5">
    <name type="scientific">Trapa incisa</name>
    <dbReference type="NCBI Taxonomy" id="236973"/>
    <lineage>
        <taxon>Eukaryota</taxon>
        <taxon>Viridiplantae</taxon>
        <taxon>Streptophyta</taxon>
        <taxon>Embryophyta</taxon>
        <taxon>Tracheophyta</taxon>
        <taxon>Spermatophyta</taxon>
        <taxon>Magnoliopsida</taxon>
        <taxon>eudicotyledons</taxon>
        <taxon>Gunneridae</taxon>
        <taxon>Pentapetalae</taxon>
        <taxon>rosids</taxon>
        <taxon>malvids</taxon>
        <taxon>Myrtales</taxon>
        <taxon>Lythraceae</taxon>
        <taxon>Trapa</taxon>
    </lineage>
</organism>
<accession>A0AAN7JKY6</accession>
<keyword evidence="5" id="KW-1185">Reference proteome</keyword>
<protein>
    <recommendedName>
        <fullName evidence="3">NPH3 domain-containing protein</fullName>
    </recommendedName>
</protein>
<evidence type="ECO:0000256" key="2">
    <source>
        <dbReference type="PROSITE-ProRule" id="PRU00982"/>
    </source>
</evidence>
<proteinExistence type="inferred from homology"/>
<comment type="similarity">
    <text evidence="2">Belongs to the NPH3 family.</text>
</comment>
<name>A0AAN7JKY6_9MYRT</name>
<evidence type="ECO:0000256" key="1">
    <source>
        <dbReference type="ARBA" id="ARBA00022786"/>
    </source>
</evidence>
<dbReference type="PROSITE" id="PS51649">
    <property type="entry name" value="NPH3"/>
    <property type="match status" value="1"/>
</dbReference>
<dbReference type="InterPro" id="IPR043454">
    <property type="entry name" value="NPH3/RPT2-like"/>
</dbReference>
<evidence type="ECO:0000259" key="3">
    <source>
        <dbReference type="PROSITE" id="PS51649"/>
    </source>
</evidence>
<dbReference type="EMBL" id="JAXIOK010000019">
    <property type="protein sequence ID" value="KAK4748839.1"/>
    <property type="molecule type" value="Genomic_DNA"/>
</dbReference>
<dbReference type="Pfam" id="PF03000">
    <property type="entry name" value="NPH3"/>
    <property type="match status" value="1"/>
</dbReference>
<dbReference type="Proteomes" id="UP001345219">
    <property type="component" value="Chromosome 12"/>
</dbReference>
<keyword evidence="1" id="KW-0833">Ubl conjugation pathway</keyword>
<evidence type="ECO:0000313" key="4">
    <source>
        <dbReference type="EMBL" id="KAK4748839.1"/>
    </source>
</evidence>
<dbReference type="AlphaFoldDB" id="A0AAN7JKY6"/>
<comment type="caution">
    <text evidence="4">The sequence shown here is derived from an EMBL/GenBank/DDBJ whole genome shotgun (WGS) entry which is preliminary data.</text>
</comment>
<gene>
    <name evidence="4" type="ORF">SAY87_015425</name>
</gene>
<dbReference type="InterPro" id="IPR027356">
    <property type="entry name" value="NPH3_dom"/>
</dbReference>
<sequence>MKPELVRSCIVGWTEQRLYRVTLLSSATMQKLTYQLQIVTAESLTRLLPSEENSVHCNFLLKLLKLGILMETDPELINLLERQIGWMLDHCYVTVLLVNNFGENEEETTYDVGIVVRALKSYVSSLSMNPWPQIHTVGRLVYGYRAVIAREGKLGMESFYSNFASLPKDAFVCHHDLY</sequence>
<feature type="domain" description="NPH3" evidence="3">
    <location>
        <begin position="1"/>
        <end position="178"/>
    </location>
</feature>
<evidence type="ECO:0000313" key="5">
    <source>
        <dbReference type="Proteomes" id="UP001345219"/>
    </source>
</evidence>
<reference evidence="4 5" key="1">
    <citation type="journal article" date="2023" name="Hortic Res">
        <title>Pangenome of water caltrop reveals structural variations and asymmetric subgenome divergence after allopolyploidization.</title>
        <authorList>
            <person name="Zhang X."/>
            <person name="Chen Y."/>
            <person name="Wang L."/>
            <person name="Yuan Y."/>
            <person name="Fang M."/>
            <person name="Shi L."/>
            <person name="Lu R."/>
            <person name="Comes H.P."/>
            <person name="Ma Y."/>
            <person name="Chen Y."/>
            <person name="Huang G."/>
            <person name="Zhou Y."/>
            <person name="Zheng Z."/>
            <person name="Qiu Y."/>
        </authorList>
    </citation>
    <scope>NUCLEOTIDE SEQUENCE [LARGE SCALE GENOMIC DNA]</scope>
    <source>
        <tissue evidence="4">Roots</tissue>
    </source>
</reference>
<dbReference type="PANTHER" id="PTHR32370">
    <property type="entry name" value="OS12G0117600 PROTEIN"/>
    <property type="match status" value="1"/>
</dbReference>